<dbReference type="InterPro" id="IPR017896">
    <property type="entry name" value="4Fe4S_Fe-S-bd"/>
</dbReference>
<dbReference type="InterPro" id="IPR009051">
    <property type="entry name" value="Helical_ferredxn"/>
</dbReference>
<evidence type="ECO:0000256" key="4">
    <source>
        <dbReference type="ARBA" id="ARBA00022723"/>
    </source>
</evidence>
<dbReference type="PROSITE" id="PS51387">
    <property type="entry name" value="FAD_PCMH"/>
    <property type="match status" value="1"/>
</dbReference>
<feature type="domain" description="FAD-binding PCMH-type" evidence="12">
    <location>
        <begin position="33"/>
        <end position="261"/>
    </location>
</feature>
<evidence type="ECO:0000313" key="14">
    <source>
        <dbReference type="Proteomes" id="UP000199226"/>
    </source>
</evidence>
<keyword evidence="3" id="KW-0285">Flavoprotein</keyword>
<dbReference type="SUPFAM" id="SSF46548">
    <property type="entry name" value="alpha-helical ferredoxin"/>
    <property type="match status" value="1"/>
</dbReference>
<dbReference type="Gene3D" id="1.10.45.10">
    <property type="entry name" value="Vanillyl-alcohol Oxidase, Chain A, domain 4"/>
    <property type="match status" value="1"/>
</dbReference>
<dbReference type="Pfam" id="PF13183">
    <property type="entry name" value="Fer4_8"/>
    <property type="match status" value="1"/>
</dbReference>
<dbReference type="SUPFAM" id="SSF55103">
    <property type="entry name" value="FAD-linked oxidases, C-terminal domain"/>
    <property type="match status" value="1"/>
</dbReference>
<dbReference type="Gene3D" id="1.10.1060.10">
    <property type="entry name" value="Alpha-helical ferredoxin"/>
    <property type="match status" value="1"/>
</dbReference>
<dbReference type="GO" id="GO:0051536">
    <property type="term" value="F:iron-sulfur cluster binding"/>
    <property type="evidence" value="ECO:0007669"/>
    <property type="project" value="UniProtKB-KW"/>
</dbReference>
<evidence type="ECO:0000256" key="6">
    <source>
        <dbReference type="ARBA" id="ARBA00022946"/>
    </source>
</evidence>
<dbReference type="EMBL" id="FNHH01000013">
    <property type="protein sequence ID" value="SDM48269.1"/>
    <property type="molecule type" value="Genomic_DNA"/>
</dbReference>
<keyword evidence="5" id="KW-0274">FAD</keyword>
<dbReference type="GO" id="GO:0071949">
    <property type="term" value="F:FAD binding"/>
    <property type="evidence" value="ECO:0007669"/>
    <property type="project" value="InterPro"/>
</dbReference>
<dbReference type="GO" id="GO:0008720">
    <property type="term" value="F:D-lactate dehydrogenase (NAD+) activity"/>
    <property type="evidence" value="ECO:0007669"/>
    <property type="project" value="TreeGrafter"/>
</dbReference>
<dbReference type="GO" id="GO:0004458">
    <property type="term" value="F:D-lactate dehydrogenase (cytochrome) activity"/>
    <property type="evidence" value="ECO:0007669"/>
    <property type="project" value="UniProtKB-EC"/>
</dbReference>
<dbReference type="PROSITE" id="PS00198">
    <property type="entry name" value="4FE4S_FER_1"/>
    <property type="match status" value="1"/>
</dbReference>
<gene>
    <name evidence="13" type="ORF">SAMN05421813_11361</name>
</gene>
<dbReference type="PANTHER" id="PTHR11748">
    <property type="entry name" value="D-LACTATE DEHYDROGENASE"/>
    <property type="match status" value="1"/>
</dbReference>
<evidence type="ECO:0000259" key="11">
    <source>
        <dbReference type="PROSITE" id="PS51379"/>
    </source>
</evidence>
<keyword evidence="7" id="KW-0560">Oxidoreductase</keyword>
<dbReference type="OrthoDB" id="9767256at2"/>
<dbReference type="InterPro" id="IPR006094">
    <property type="entry name" value="Oxid_FAD_bind_N"/>
</dbReference>
<comment type="cofactor">
    <cofactor evidence="1">
        <name>FAD</name>
        <dbReference type="ChEBI" id="CHEBI:57692"/>
    </cofactor>
</comment>
<dbReference type="InterPro" id="IPR016164">
    <property type="entry name" value="FAD-linked_Oxase-like_C"/>
</dbReference>
<dbReference type="Gene3D" id="3.30.43.10">
    <property type="entry name" value="Uridine Diphospho-n-acetylenolpyruvylglucosamine Reductase, domain 2"/>
    <property type="match status" value="1"/>
</dbReference>
<keyword evidence="8" id="KW-0408">Iron</keyword>
<evidence type="ECO:0000256" key="2">
    <source>
        <dbReference type="ARBA" id="ARBA00008000"/>
    </source>
</evidence>
<evidence type="ECO:0000256" key="1">
    <source>
        <dbReference type="ARBA" id="ARBA00001974"/>
    </source>
</evidence>
<evidence type="ECO:0000256" key="10">
    <source>
        <dbReference type="ARBA" id="ARBA00038897"/>
    </source>
</evidence>
<dbReference type="Pfam" id="PF02913">
    <property type="entry name" value="FAD-oxidase_C"/>
    <property type="match status" value="1"/>
</dbReference>
<dbReference type="Gene3D" id="3.30.465.10">
    <property type="match status" value="1"/>
</dbReference>
<dbReference type="InterPro" id="IPR016171">
    <property type="entry name" value="Vanillyl_alc_oxidase_C-sub2"/>
</dbReference>
<keyword evidence="4" id="KW-0479">Metal-binding</keyword>
<evidence type="ECO:0000256" key="9">
    <source>
        <dbReference type="ARBA" id="ARBA00023014"/>
    </source>
</evidence>
<evidence type="ECO:0000256" key="3">
    <source>
        <dbReference type="ARBA" id="ARBA00022630"/>
    </source>
</evidence>
<dbReference type="FunFam" id="1.10.45.10:FF:000001">
    <property type="entry name" value="D-lactate dehydrogenase mitochondrial"/>
    <property type="match status" value="1"/>
</dbReference>
<dbReference type="STRING" id="990371.SAMN05421813_11361"/>
<keyword evidence="9" id="KW-0411">Iron-sulfur</keyword>
<dbReference type="InterPro" id="IPR016166">
    <property type="entry name" value="FAD-bd_PCMH"/>
</dbReference>
<feature type="domain" description="4Fe-4S ferredoxin-type" evidence="11">
    <location>
        <begin position="527"/>
        <end position="556"/>
    </location>
</feature>
<dbReference type="PROSITE" id="PS51379">
    <property type="entry name" value="4FE4S_FER_2"/>
    <property type="match status" value="1"/>
</dbReference>
<dbReference type="InterPro" id="IPR016167">
    <property type="entry name" value="FAD-bd_PCMH_sub1"/>
</dbReference>
<dbReference type="InterPro" id="IPR036318">
    <property type="entry name" value="FAD-bd_PCMH-like_sf"/>
</dbReference>
<dbReference type="AlphaFoldDB" id="A0A1G9TKE3"/>
<evidence type="ECO:0000256" key="8">
    <source>
        <dbReference type="ARBA" id="ARBA00023004"/>
    </source>
</evidence>
<dbReference type="Proteomes" id="UP000199226">
    <property type="component" value="Unassembled WGS sequence"/>
</dbReference>
<accession>A0A1G9TKE3</accession>
<dbReference type="EC" id="1.1.2.4" evidence="10"/>
<organism evidence="13 14">
    <name type="scientific">Daejeonella rubra</name>
    <dbReference type="NCBI Taxonomy" id="990371"/>
    <lineage>
        <taxon>Bacteria</taxon>
        <taxon>Pseudomonadati</taxon>
        <taxon>Bacteroidota</taxon>
        <taxon>Sphingobacteriia</taxon>
        <taxon>Sphingobacteriales</taxon>
        <taxon>Sphingobacteriaceae</taxon>
        <taxon>Daejeonella</taxon>
    </lineage>
</organism>
<dbReference type="SUPFAM" id="SSF56176">
    <property type="entry name" value="FAD-binding/transporter-associated domain-like"/>
    <property type="match status" value="1"/>
</dbReference>
<keyword evidence="14" id="KW-1185">Reference proteome</keyword>
<keyword evidence="6" id="KW-0809">Transit peptide</keyword>
<dbReference type="GO" id="GO:1903457">
    <property type="term" value="P:lactate catabolic process"/>
    <property type="evidence" value="ECO:0007669"/>
    <property type="project" value="TreeGrafter"/>
</dbReference>
<dbReference type="InterPro" id="IPR017900">
    <property type="entry name" value="4Fe4S_Fe_S_CS"/>
</dbReference>
<dbReference type="InterPro" id="IPR016169">
    <property type="entry name" value="FAD-bd_PCMH_sub2"/>
</dbReference>
<evidence type="ECO:0000259" key="12">
    <source>
        <dbReference type="PROSITE" id="PS51387"/>
    </source>
</evidence>
<dbReference type="InterPro" id="IPR004113">
    <property type="entry name" value="FAD-bd_oxidored_4_C"/>
</dbReference>
<evidence type="ECO:0000313" key="13">
    <source>
        <dbReference type="EMBL" id="SDM48269.1"/>
    </source>
</evidence>
<dbReference type="GO" id="GO:0046872">
    <property type="term" value="F:metal ion binding"/>
    <property type="evidence" value="ECO:0007669"/>
    <property type="project" value="UniProtKB-KW"/>
</dbReference>
<reference evidence="14" key="1">
    <citation type="submission" date="2016-10" db="EMBL/GenBank/DDBJ databases">
        <authorList>
            <person name="Varghese N."/>
            <person name="Submissions S."/>
        </authorList>
    </citation>
    <scope>NUCLEOTIDE SEQUENCE [LARGE SCALE GENOMIC DNA]</scope>
    <source>
        <strain evidence="14">DSM 24536</strain>
    </source>
</reference>
<evidence type="ECO:0000256" key="5">
    <source>
        <dbReference type="ARBA" id="ARBA00022827"/>
    </source>
</evidence>
<name>A0A1G9TKE3_9SPHI</name>
<protein>
    <recommendedName>
        <fullName evidence="10">D-lactate dehydrogenase (cytochrome)</fullName>
        <ecNumber evidence="10">1.1.2.4</ecNumber>
    </recommendedName>
</protein>
<dbReference type="Gene3D" id="3.30.70.2740">
    <property type="match status" value="1"/>
</dbReference>
<dbReference type="Pfam" id="PF01565">
    <property type="entry name" value="FAD_binding_4"/>
    <property type="match status" value="1"/>
</dbReference>
<dbReference type="RefSeq" id="WP_090704735.1">
    <property type="nucleotide sequence ID" value="NZ_FNHH01000013.1"/>
</dbReference>
<proteinExistence type="inferred from homology"/>
<evidence type="ECO:0000256" key="7">
    <source>
        <dbReference type="ARBA" id="ARBA00023002"/>
    </source>
</evidence>
<comment type="similarity">
    <text evidence="2">Belongs to the FAD-binding oxidoreductase/transferase type 4 family.</text>
</comment>
<dbReference type="PANTHER" id="PTHR11748:SF111">
    <property type="entry name" value="D-LACTATE DEHYDROGENASE, MITOCHONDRIAL-RELATED"/>
    <property type="match status" value="1"/>
</dbReference>
<sequence>MDTGKLLEAILPKERIKCRLIDLVAYASDAGFYYLRPKAVVQPVSEDEIIALLAFSHQHKIPITFRTGGTSLSGQSITDGILVDLSQYWNQLIIEEEGNLVRVQPGITGSIVNNYLKKHKRKIGPDPSSIDAAMMGGILSNNSSGMCCGVSLNSYHTTKHIRFILPSGKSFSTEKQVDYSRFEQECPEIYSSILNLRQQIADNPTLSDRIRTKYLTKNTVGYSLNAFIDYSHPLDIFSHLLIGAEGTLGFIAEAVMETVADYPYKSSAFIYFENIYSACQAIEPLTLTGAEAVELMDRASLRSIENVKGVPAILKTLPEEAAALLVEYQSNSLDELQAKIESLAPYSAKFLLLEPISFTSDPGIQAFYWKLRKGMFPAVGAVRASGTTVVLEDIAFPVAQLGDAILDLHVLFAKYKYENAIIFGHAKDGNIHFVVTQSFNSAEEVDRYDRFLREVVELVVNKYDGTLKAEHGTGRNMSPFVETEWGTEAYQIMKSLKKVIDPENLLNPGVIINENKNAHLQDLKSLPGVEQEVDKCIECGYCEHKCPSRDVTLTPRQRIVVRRELALLEASGKHELHAELVKQYQYDGLDTCAVDGLCATSCPVDINTGDLVKRLRRESHSPFSNKVALTVSKNFHLVTVLVNFALEAGTLVNSVFGKNAMMGLTKGLKKLIPEFPLWSNQLITSGAISGKYVKEIDLETKTGPAVVYFPTCISRVMGGAPNKKSIPDSFLSVSEKSGIQVIIPAGIEALCCGQLFSSKGYNMAYADKCNETIDKLWTVTKEGMLPVILDVTSCSHTLQQCRPVLNELNKQRFDRLSILDSIDYLHDYVIPACGPVETKGTVVLHPVCSLQKMGLERKFVSVASHFSEKAEVPIHSGCCGMAGDRGFIFPELTASATAPEAKEVMLNSYEGYYSSGKTCEISMSDAVGKNYESILYLADECIKDKSPNPN</sequence>